<keyword evidence="10 15" id="KW-0040">ANK repeat</keyword>
<evidence type="ECO:0000256" key="2">
    <source>
        <dbReference type="ARBA" id="ARBA00022448"/>
    </source>
</evidence>
<evidence type="ECO:0000256" key="3">
    <source>
        <dbReference type="ARBA" id="ARBA00022475"/>
    </source>
</evidence>
<dbReference type="PROSITE" id="PS50088">
    <property type="entry name" value="ANK_REPEAT"/>
    <property type="match status" value="2"/>
</dbReference>
<dbReference type="PANTHER" id="PTHR10582">
    <property type="entry name" value="TRANSIENT RECEPTOR POTENTIAL ION CHANNEL PROTEIN"/>
    <property type="match status" value="1"/>
</dbReference>
<evidence type="ECO:0000256" key="11">
    <source>
        <dbReference type="ARBA" id="ARBA00023065"/>
    </source>
</evidence>
<comment type="subcellular location">
    <subcellularLocation>
        <location evidence="1">Cell membrane</location>
        <topology evidence="1">Multi-pass membrane protein</topology>
    </subcellularLocation>
</comment>
<feature type="transmembrane region" description="Helical" evidence="16">
    <location>
        <begin position="995"/>
        <end position="1017"/>
    </location>
</feature>
<keyword evidence="4" id="KW-0109">Calcium transport</keyword>
<evidence type="ECO:0000256" key="9">
    <source>
        <dbReference type="ARBA" id="ARBA00022989"/>
    </source>
</evidence>
<dbReference type="SUPFAM" id="SSF48403">
    <property type="entry name" value="Ankyrin repeat"/>
    <property type="match status" value="2"/>
</dbReference>
<feature type="transmembrane region" description="Helical" evidence="16">
    <location>
        <begin position="1106"/>
        <end position="1125"/>
    </location>
</feature>
<dbReference type="Gene3D" id="1.10.287.70">
    <property type="match status" value="1"/>
</dbReference>
<evidence type="ECO:0000256" key="8">
    <source>
        <dbReference type="ARBA" id="ARBA00022837"/>
    </source>
</evidence>
<dbReference type="SMART" id="SM00248">
    <property type="entry name" value="ANK"/>
    <property type="match status" value="8"/>
</dbReference>
<keyword evidence="5" id="KW-0107">Calcium channel</keyword>
<evidence type="ECO:0000256" key="12">
    <source>
        <dbReference type="ARBA" id="ARBA00023136"/>
    </source>
</evidence>
<evidence type="ECO:0000256" key="7">
    <source>
        <dbReference type="ARBA" id="ARBA00022737"/>
    </source>
</evidence>
<protein>
    <submittedName>
        <fullName evidence="18">Transient receptor potential cation channel subfamily V member 1</fullName>
    </submittedName>
</protein>
<keyword evidence="18" id="KW-0675">Receptor</keyword>
<dbReference type="GO" id="GO:0005262">
    <property type="term" value="F:calcium channel activity"/>
    <property type="evidence" value="ECO:0007669"/>
    <property type="project" value="UniProtKB-KW"/>
</dbReference>
<dbReference type="Proteomes" id="UP001174136">
    <property type="component" value="Unassembled WGS sequence"/>
</dbReference>
<feature type="transmembrane region" description="Helical" evidence="16">
    <location>
        <begin position="494"/>
        <end position="516"/>
    </location>
</feature>
<dbReference type="InterPro" id="IPR024862">
    <property type="entry name" value="TRPV"/>
</dbReference>
<feature type="domain" description="Ion transport" evidence="17">
    <location>
        <begin position="432"/>
        <end position="594"/>
    </location>
</feature>
<feature type="repeat" description="ANK" evidence="15">
    <location>
        <begin position="109"/>
        <end position="141"/>
    </location>
</feature>
<evidence type="ECO:0000313" key="19">
    <source>
        <dbReference type="Proteomes" id="UP001174136"/>
    </source>
</evidence>
<keyword evidence="7" id="KW-0677">Repeat</keyword>
<name>A0AA47MK73_MERPO</name>
<feature type="transmembrane region" description="Helical" evidence="16">
    <location>
        <begin position="454"/>
        <end position="473"/>
    </location>
</feature>
<feature type="transmembrane region" description="Helical" evidence="16">
    <location>
        <begin position="559"/>
        <end position="582"/>
    </location>
</feature>
<dbReference type="NCBIfam" id="TIGR00870">
    <property type="entry name" value="trp"/>
    <property type="match status" value="2"/>
</dbReference>
<evidence type="ECO:0000256" key="1">
    <source>
        <dbReference type="ARBA" id="ARBA00004651"/>
    </source>
</evidence>
<keyword evidence="6 16" id="KW-0812">Transmembrane</keyword>
<dbReference type="PRINTS" id="PR01768">
    <property type="entry name" value="TRPVRECEPTOR"/>
</dbReference>
<evidence type="ECO:0000256" key="15">
    <source>
        <dbReference type="PROSITE-ProRule" id="PRU00023"/>
    </source>
</evidence>
<feature type="transmembrane region" description="Helical" evidence="16">
    <location>
        <begin position="343"/>
        <end position="365"/>
    </location>
</feature>
<organism evidence="18 19">
    <name type="scientific">Merluccius polli</name>
    <name type="common">Benguela hake</name>
    <name type="synonym">Merluccius cadenati</name>
    <dbReference type="NCBI Taxonomy" id="89951"/>
    <lineage>
        <taxon>Eukaryota</taxon>
        <taxon>Metazoa</taxon>
        <taxon>Chordata</taxon>
        <taxon>Craniata</taxon>
        <taxon>Vertebrata</taxon>
        <taxon>Euteleostomi</taxon>
        <taxon>Actinopterygii</taxon>
        <taxon>Neopterygii</taxon>
        <taxon>Teleostei</taxon>
        <taxon>Neoteleostei</taxon>
        <taxon>Acanthomorphata</taxon>
        <taxon>Zeiogadaria</taxon>
        <taxon>Gadariae</taxon>
        <taxon>Gadiformes</taxon>
        <taxon>Gadoidei</taxon>
        <taxon>Merlucciidae</taxon>
        <taxon>Merluccius</taxon>
    </lineage>
</organism>
<evidence type="ECO:0000256" key="10">
    <source>
        <dbReference type="ARBA" id="ARBA00023043"/>
    </source>
</evidence>
<feature type="transmembrane region" description="Helical" evidence="16">
    <location>
        <begin position="385"/>
        <end position="403"/>
    </location>
</feature>
<comment type="caution">
    <text evidence="18">The sequence shown here is derived from an EMBL/GenBank/DDBJ whole genome shotgun (WGS) entry which is preliminary data.</text>
</comment>
<evidence type="ECO:0000256" key="5">
    <source>
        <dbReference type="ARBA" id="ARBA00022673"/>
    </source>
</evidence>
<dbReference type="FunFam" id="1.25.40.20:FF:000018">
    <property type="entry name" value="Transient receptor potential cation channel subfamily V member 1"/>
    <property type="match status" value="2"/>
</dbReference>
<keyword evidence="11" id="KW-0406">Ion transport</keyword>
<dbReference type="Pfam" id="PF00520">
    <property type="entry name" value="Ion_trans"/>
    <property type="match status" value="2"/>
</dbReference>
<dbReference type="Pfam" id="PF12796">
    <property type="entry name" value="Ank_2"/>
    <property type="match status" value="2"/>
</dbReference>
<accession>A0AA47MK73</accession>
<keyword evidence="13" id="KW-0407">Ion channel</keyword>
<gene>
    <name evidence="18" type="primary">Trpv1_1</name>
    <name evidence="18" type="ORF">N1851_020465</name>
</gene>
<dbReference type="GO" id="GO:0005886">
    <property type="term" value="C:plasma membrane"/>
    <property type="evidence" value="ECO:0007669"/>
    <property type="project" value="UniProtKB-SubCell"/>
</dbReference>
<dbReference type="InterPro" id="IPR036770">
    <property type="entry name" value="Ankyrin_rpt-contain_sf"/>
</dbReference>
<dbReference type="InterPro" id="IPR008347">
    <property type="entry name" value="TrpV1-4"/>
</dbReference>
<dbReference type="PROSITE" id="PS50297">
    <property type="entry name" value="ANK_REP_REGION"/>
    <property type="match status" value="2"/>
</dbReference>
<dbReference type="PANTHER" id="PTHR10582:SF5">
    <property type="entry name" value="TRANSIENT RECEPTOR POTENTIAL CATION CHANNEL SUBFAMILY V MEMBER 2"/>
    <property type="match status" value="1"/>
</dbReference>
<feature type="repeat" description="ANK" evidence="15">
    <location>
        <begin position="763"/>
        <end position="795"/>
    </location>
</feature>
<evidence type="ECO:0000259" key="17">
    <source>
        <dbReference type="Pfam" id="PF00520"/>
    </source>
</evidence>
<proteinExistence type="predicted"/>
<keyword evidence="3" id="KW-1003">Cell membrane</keyword>
<feature type="transmembrane region" description="Helical" evidence="16">
    <location>
        <begin position="423"/>
        <end position="448"/>
    </location>
</feature>
<feature type="transmembrane region" description="Helical" evidence="16">
    <location>
        <begin position="1210"/>
        <end position="1231"/>
    </location>
</feature>
<keyword evidence="9 16" id="KW-1133">Transmembrane helix</keyword>
<feature type="transmembrane region" description="Helical" evidence="16">
    <location>
        <begin position="1146"/>
        <end position="1168"/>
    </location>
</feature>
<evidence type="ECO:0000256" key="16">
    <source>
        <dbReference type="SAM" id="Phobius"/>
    </source>
</evidence>
<evidence type="ECO:0000256" key="6">
    <source>
        <dbReference type="ARBA" id="ARBA00022692"/>
    </source>
</evidence>
<keyword evidence="2" id="KW-0813">Transport</keyword>
<feature type="domain" description="Ion transport" evidence="17">
    <location>
        <begin position="1088"/>
        <end position="1243"/>
    </location>
</feature>
<dbReference type="InterPro" id="IPR005821">
    <property type="entry name" value="Ion_trans_dom"/>
</dbReference>
<evidence type="ECO:0000313" key="18">
    <source>
        <dbReference type="EMBL" id="KAK0141867.1"/>
    </source>
</evidence>
<keyword evidence="8" id="KW-0106">Calcium</keyword>
<evidence type="ECO:0000256" key="14">
    <source>
        <dbReference type="ARBA" id="ARBA00036634"/>
    </source>
</evidence>
<dbReference type="InterPro" id="IPR002110">
    <property type="entry name" value="Ankyrin_rpt"/>
</dbReference>
<reference evidence="18" key="1">
    <citation type="journal article" date="2023" name="Front. Mar. Sci.">
        <title>A new Merluccius polli reference genome to investigate the effects of global change in West African waters.</title>
        <authorList>
            <person name="Mateo J.L."/>
            <person name="Blanco-Fernandez C."/>
            <person name="Garcia-Vazquez E."/>
            <person name="Machado-Schiaffino G."/>
        </authorList>
    </citation>
    <scope>NUCLEOTIDE SEQUENCE</scope>
    <source>
        <strain evidence="18">C29</strain>
        <tissue evidence="18">Fin</tissue>
    </source>
</reference>
<feature type="transmembrane region" description="Helical" evidence="16">
    <location>
        <begin position="1037"/>
        <end position="1055"/>
    </location>
</feature>
<dbReference type="EMBL" id="JAOPHQ010003727">
    <property type="protein sequence ID" value="KAK0141867.1"/>
    <property type="molecule type" value="Genomic_DNA"/>
</dbReference>
<dbReference type="Gene3D" id="1.25.40.20">
    <property type="entry name" value="Ankyrin repeat-containing domain"/>
    <property type="match status" value="2"/>
</dbReference>
<feature type="transmembrane region" description="Helical" evidence="16">
    <location>
        <begin position="1075"/>
        <end position="1100"/>
    </location>
</feature>
<evidence type="ECO:0000256" key="4">
    <source>
        <dbReference type="ARBA" id="ARBA00022568"/>
    </source>
</evidence>
<comment type="catalytic activity">
    <reaction evidence="14">
        <text>Ca(2+)(in) = Ca(2+)(out)</text>
        <dbReference type="Rhea" id="RHEA:29671"/>
        <dbReference type="ChEBI" id="CHEBI:29108"/>
    </reaction>
</comment>
<sequence>MTNKCLVVFPHGREDTVDHGDFSQNKLFEAASKGDPGPLSGLQQYLEQCRLKLTSREYIGNNGKTALLKAVLHLKDGKNDTIQVLLDIAEKCGHLEELVNASYNDEYYKGQTALHVAIERRSFDQVKLLVQKGAEVQAKANGAFFQLNSKQGFYFGELPLSLAACTNQLEVVSFLMDNEYSRANSRDCDSLGNTVLHALVLIADNTKENTDFIIRMYDEVLIRDTKLAQGADPLEAIKNKQGLTPLKLAAKLGKIGVQLFRHMVQREFTDHETRALSRKFTDWIYGPIHSSLYDMTSIDTSEPNSVLEIIVFGSAIENRQEMLQVEPLHSLLEEKWERFASKLLLVHLLVYLVYLVIFTTVAFNRKEGQPPFPVENTTKDVFRCIGELITALGAVYFLIKALMDFKRRPPRIKSMHIDGCNDISLFCWILSCSFVQATFLLVSMVMYACGRREYVVPLVVSLALAWINILYYSQGSKHLGMYNVMIQRIILSDISRFLFVYVVFLIGFSAAIVALMEGNTSENPTQKFNSIHNTALELFKLTIGMGELDFTDDVEYIEVFYILLITYILLTYIMLFNMLIALMSDTVDKVYKDSESIWRLQRSLTILNLERVLPQSLRKRLQSGKMKKLSLASGQDEREVFRVDEVNWQQWRSNLGIMTEEDPGIKPEDTVDHGHFSRNKLFEAASKGDPGPLSGLQQYLEQCRLKLTSPEYIGNNGKTALLKAVLNLKDGKNDTIQVLLDIAEKCGHLEELVNASYNDEYYKGQTALHVAIERRSFDQVKLLVQKGAEVQAKANGAFFQLNSKQGFYFGELPLSLAACTNQLEVVSFLMDNEYRRANSRDYDSLGNTVLHALVLIADNTKENTDFIIQMYDEVLIRDTRLAQGADPLEAIENKQGLTPLKLAAKMGKIGLFRHMVQREFTDHETRALSRKFTDWIYGPIHSSLYDMTSIDTSEPNSVLEIIVFGSAIKNRQEMLQVEPLHSLLEEKWERFASKLFLVHLLGYLVYLVIFTTVAFYRKEGQPPFPVENTTKDAFRCIGELISALGAVYFLIKALMDFKRKPPRIKSMHIDGCNDISLFCWILSCSFLQATFLLVSIVLYVCGRREYVVPQVFSLALAWINILYYSQGSKHLGMYNVMIQRIILSDIIRFLVVYVVFLIGFSAAIVALMEENPSNPSIQSIRFTALELFKLTIGMGDLDFTDHVEYIEACYILLIIYIVLTYIMLLNMLIALMSDSVDKVSRDSESIWRLQRSLTILNLERVLPRSLRNRLQSGIMKKLSLASGQDERKFFRVDEVNWQKWRSNLGIMTEEDPEIKPLLFTGQKQQQQQQQPQQRMASITNYTTHNLSVLLMKVKTQRWLCSSSREPLEHEFPLVQVSS</sequence>
<evidence type="ECO:0000256" key="13">
    <source>
        <dbReference type="ARBA" id="ARBA00023303"/>
    </source>
</evidence>
<keyword evidence="12 16" id="KW-0472">Membrane</keyword>
<dbReference type="GO" id="GO:0098703">
    <property type="term" value="P:calcium ion import across plasma membrane"/>
    <property type="evidence" value="ECO:0007669"/>
    <property type="project" value="TreeGrafter"/>
</dbReference>
<keyword evidence="19" id="KW-1185">Reference proteome</keyword>